<dbReference type="PROSITE" id="PS50966">
    <property type="entry name" value="ZF_SWIM"/>
    <property type="match status" value="1"/>
</dbReference>
<evidence type="ECO:0000313" key="5">
    <source>
        <dbReference type="EMBL" id="KAF5329147.1"/>
    </source>
</evidence>
<name>A0A8H5BT97_9AGAR</name>
<feature type="region of interest" description="Disordered" evidence="2">
    <location>
        <begin position="424"/>
        <end position="477"/>
    </location>
</feature>
<proteinExistence type="predicted"/>
<dbReference type="PROSITE" id="PS50811">
    <property type="entry name" value="WRKY"/>
    <property type="match status" value="1"/>
</dbReference>
<feature type="domain" description="WRKY" evidence="3">
    <location>
        <begin position="669"/>
        <end position="750"/>
    </location>
</feature>
<reference evidence="5 6" key="1">
    <citation type="journal article" date="2020" name="ISME J.">
        <title>Uncovering the hidden diversity of litter-decomposition mechanisms in mushroom-forming fungi.</title>
        <authorList>
            <person name="Floudas D."/>
            <person name="Bentzer J."/>
            <person name="Ahren D."/>
            <person name="Johansson T."/>
            <person name="Persson P."/>
            <person name="Tunlid A."/>
        </authorList>
    </citation>
    <scope>NUCLEOTIDE SEQUENCE [LARGE SCALE GENOMIC DNA]</scope>
    <source>
        <strain evidence="5 6">CBS 175.51</strain>
    </source>
</reference>
<keyword evidence="1" id="KW-0863">Zinc-finger</keyword>
<dbReference type="EMBL" id="JAACJK010000121">
    <property type="protein sequence ID" value="KAF5329147.1"/>
    <property type="molecule type" value="Genomic_DNA"/>
</dbReference>
<evidence type="ECO:0000256" key="2">
    <source>
        <dbReference type="SAM" id="MobiDB-lite"/>
    </source>
</evidence>
<feature type="compositionally biased region" description="Pro residues" evidence="2">
    <location>
        <begin position="588"/>
        <end position="601"/>
    </location>
</feature>
<keyword evidence="6" id="KW-1185">Reference proteome</keyword>
<evidence type="ECO:0000256" key="1">
    <source>
        <dbReference type="PROSITE-ProRule" id="PRU00325"/>
    </source>
</evidence>
<dbReference type="GO" id="GO:0008270">
    <property type="term" value="F:zinc ion binding"/>
    <property type="evidence" value="ECO:0007669"/>
    <property type="project" value="UniProtKB-KW"/>
</dbReference>
<evidence type="ECO:0008006" key="7">
    <source>
        <dbReference type="Google" id="ProtNLM"/>
    </source>
</evidence>
<keyword evidence="1" id="KW-0862">Zinc</keyword>
<dbReference type="PANTHER" id="PTHR47718">
    <property type="entry name" value="OS01G0519700 PROTEIN"/>
    <property type="match status" value="1"/>
</dbReference>
<dbReference type="GO" id="GO:0043565">
    <property type="term" value="F:sequence-specific DNA binding"/>
    <property type="evidence" value="ECO:0007669"/>
    <property type="project" value="InterPro"/>
</dbReference>
<evidence type="ECO:0000259" key="3">
    <source>
        <dbReference type="PROSITE" id="PS50811"/>
    </source>
</evidence>
<evidence type="ECO:0000259" key="4">
    <source>
        <dbReference type="PROSITE" id="PS50966"/>
    </source>
</evidence>
<dbReference type="InterPro" id="IPR018289">
    <property type="entry name" value="MULE_transposase_dom"/>
</dbReference>
<dbReference type="Pfam" id="PF10551">
    <property type="entry name" value="MULE"/>
    <property type="match status" value="1"/>
</dbReference>
<feature type="compositionally biased region" description="Basic and acidic residues" evidence="2">
    <location>
        <begin position="467"/>
        <end position="476"/>
    </location>
</feature>
<dbReference type="SUPFAM" id="SSF54001">
    <property type="entry name" value="Cysteine proteinases"/>
    <property type="match status" value="1"/>
</dbReference>
<organism evidence="5 6">
    <name type="scientific">Ephemerocybe angulata</name>
    <dbReference type="NCBI Taxonomy" id="980116"/>
    <lineage>
        <taxon>Eukaryota</taxon>
        <taxon>Fungi</taxon>
        <taxon>Dikarya</taxon>
        <taxon>Basidiomycota</taxon>
        <taxon>Agaricomycotina</taxon>
        <taxon>Agaricomycetes</taxon>
        <taxon>Agaricomycetidae</taxon>
        <taxon>Agaricales</taxon>
        <taxon>Agaricineae</taxon>
        <taxon>Psathyrellaceae</taxon>
        <taxon>Ephemerocybe</taxon>
    </lineage>
</organism>
<dbReference type="Gene3D" id="3.40.395.10">
    <property type="entry name" value="Adenoviral Proteinase, Chain A"/>
    <property type="match status" value="1"/>
</dbReference>
<accession>A0A8H5BT97</accession>
<feature type="region of interest" description="Disordered" evidence="2">
    <location>
        <begin position="1358"/>
        <end position="1436"/>
    </location>
</feature>
<dbReference type="InterPro" id="IPR007527">
    <property type="entry name" value="Znf_SWIM"/>
</dbReference>
<dbReference type="PANTHER" id="PTHR47718:SF3">
    <property type="entry name" value="PROTEIN FAR1-RELATED SEQUENCE 5-LIKE"/>
    <property type="match status" value="1"/>
</dbReference>
<feature type="compositionally biased region" description="Polar residues" evidence="2">
    <location>
        <begin position="446"/>
        <end position="456"/>
    </location>
</feature>
<feature type="domain" description="SWIM-type" evidence="4">
    <location>
        <begin position="1211"/>
        <end position="1245"/>
    </location>
</feature>
<comment type="caution">
    <text evidence="5">The sequence shown here is derived from an EMBL/GenBank/DDBJ whole genome shotgun (WGS) entry which is preliminary data.</text>
</comment>
<feature type="region of interest" description="Disordered" evidence="2">
    <location>
        <begin position="584"/>
        <end position="639"/>
    </location>
</feature>
<dbReference type="InterPro" id="IPR038765">
    <property type="entry name" value="Papain-like_cys_pep_sf"/>
</dbReference>
<dbReference type="OrthoDB" id="3032185at2759"/>
<dbReference type="Pfam" id="PF03101">
    <property type="entry name" value="FAR1"/>
    <property type="match status" value="1"/>
</dbReference>
<protein>
    <recommendedName>
        <fullName evidence="7">SWIM-type domain-containing protein</fullName>
    </recommendedName>
</protein>
<sequence length="1458" mass="161578">MSQPAFDAYATPPSNALYSAKFFRALTFGETADVEAEYPTLASAGSLHSWVFDRMVPDSELASKVLPGEVIPCLADLVPIMAKLEGAFGDGFRSLVAAFCIDGVERTVVYHFRKIRLFINVNNNLKPVQLSKALFEHVGDAELLSPALRQRLRNIPIHTPISGFTTASFSLWELGYLRGEEWLEEDVVNGLCELMYFRNIVESVARGVNESRAVILPTLLYSEAVYLMGDSTALNSEGPSSFPLSPNLVAVRERIRASHPESVYLLICNGSHYSVATYRSADGALEYRDSLGNAPPATIYPIFSTLLEGLDLPMPSSPRQIKTIPVPLQLSAHGSCGVATVNFIEHDLDPTNSKRWSTSARLESVPNGNCKSVVSVGPLGYNDFNLRYPLSEHPIWNFAKAVATEPYAELRFYPGDGLRLPSVSQPRSWLSVPPPSPAMKVKQEHPISQSAPSTPSAARPFAPKPTSEPKPKHIDHGIPAPALIKSESKPEVIDHTPSSIEFKPKSEAADLDTLAPLVPPKAESTTIPLTVKHEVIDLTLSSPVKVSKKEESDMLGDFRRWNSHYKVNMQADASTHTVRVVIDLCTPTPSPSPPPPPPSSNVPPTVIDLSTPSPPASPHLPSPSSNPHPPQRPEPQHDIKPLPLIQIGTVFQSLEEARASIEGVQEKLGFRWRTAQSKTSAGGAKRKVTYRCRQYYHHTPTHSPYIDPAEHRESKTVKCGCNARVNVNRISGTSLWNVTLVDFEHNHERELAEGGVGPPRPTEDQKQMISQLVTASHTNFNRKQLGTILNTTLPTRAPLEARQISNIMNAAQREARREVEALGGDISSVLASLQEKKNANPNWSFDVLLDEDQRLSALWWCDPVQAELLRRFPDLLLNDNTYNRNQYGYPLNIGIGIDNFGHSRNVWYCFQELEDTETHNWVLRKHLENAGRAPEVFFSDRHQSLIRSVVVTMPTSQHIFCLHHLEGNITTNLRPVLGPQWDPFKAEFWVVYRSPSPSAFDVAWNALMDRYPRAREYMADVYECRSQWGWAWLSTMFTAGIRTNGRVESENRVNKELGGPKKSLLQVFRALCERTSQQTVQEMAEVRQTAQRQNDRQVEGVFRPVLDLARAHAGPFALQVIYKQMQASVYYRTEVVQLPHGAKAWAGTMLPSSSERGFEWAGGEETKMTNDFKNDAAHISINWLLDLINSRGLVATHVLKITHLATHVSHYLVVLSKDRYICDCTMGLNLGIPCRHYLQAWTTFKGLPFHIGLVRRRWYKDPTLDTETTASVAFSHAGAAPADNTSTVTLPTVLLANPLERSSIHTIPPPSTQTINAREVNHEAQAVLRPMLESVRTIGDLDDVLTDLRALKRARIEAQSEGGVRDPPVLNPKGRPRVARITGRVEGGKPRGGGPPPTPGRVSRNAAAEQQSDAPQAPLDAQTQQQPAPATGGTQRRCGLCREVGHNRNGCPFKGNLA</sequence>
<dbReference type="GO" id="GO:0003700">
    <property type="term" value="F:DNA-binding transcription factor activity"/>
    <property type="evidence" value="ECO:0007669"/>
    <property type="project" value="InterPro"/>
</dbReference>
<feature type="compositionally biased region" description="Low complexity" evidence="2">
    <location>
        <begin position="1413"/>
        <end position="1431"/>
    </location>
</feature>
<evidence type="ECO:0000313" key="6">
    <source>
        <dbReference type="Proteomes" id="UP000541558"/>
    </source>
</evidence>
<dbReference type="InterPro" id="IPR003657">
    <property type="entry name" value="WRKY_dom"/>
</dbReference>
<dbReference type="Proteomes" id="UP000541558">
    <property type="component" value="Unassembled WGS sequence"/>
</dbReference>
<keyword evidence="1" id="KW-0479">Metal-binding</keyword>
<feature type="compositionally biased region" description="Pro residues" evidence="2">
    <location>
        <begin position="612"/>
        <end position="633"/>
    </location>
</feature>
<gene>
    <name evidence="5" type="ORF">D9611_013180</name>
</gene>
<dbReference type="InterPro" id="IPR004330">
    <property type="entry name" value="FAR1_DNA_bnd_dom"/>
</dbReference>